<evidence type="ECO:0000313" key="1">
    <source>
        <dbReference type="EMBL" id="JAE07830.1"/>
    </source>
</evidence>
<dbReference type="EMBL" id="GBRH01190066">
    <property type="protein sequence ID" value="JAE07830.1"/>
    <property type="molecule type" value="Transcribed_RNA"/>
</dbReference>
<reference evidence="1" key="2">
    <citation type="journal article" date="2015" name="Data Brief">
        <title>Shoot transcriptome of the giant reed, Arundo donax.</title>
        <authorList>
            <person name="Barrero R.A."/>
            <person name="Guerrero F.D."/>
            <person name="Moolhuijzen P."/>
            <person name="Goolsby J.A."/>
            <person name="Tidwell J."/>
            <person name="Bellgard S.E."/>
            <person name="Bellgard M.I."/>
        </authorList>
    </citation>
    <scope>NUCLEOTIDE SEQUENCE</scope>
    <source>
        <tissue evidence="1">Shoot tissue taken approximately 20 cm above the soil surface</tissue>
    </source>
</reference>
<protein>
    <submittedName>
        <fullName evidence="1">Uncharacterized protein</fullName>
    </submittedName>
</protein>
<organism evidence="1">
    <name type="scientific">Arundo donax</name>
    <name type="common">Giant reed</name>
    <name type="synonym">Donax arundinaceus</name>
    <dbReference type="NCBI Taxonomy" id="35708"/>
    <lineage>
        <taxon>Eukaryota</taxon>
        <taxon>Viridiplantae</taxon>
        <taxon>Streptophyta</taxon>
        <taxon>Embryophyta</taxon>
        <taxon>Tracheophyta</taxon>
        <taxon>Spermatophyta</taxon>
        <taxon>Magnoliopsida</taxon>
        <taxon>Liliopsida</taxon>
        <taxon>Poales</taxon>
        <taxon>Poaceae</taxon>
        <taxon>PACMAD clade</taxon>
        <taxon>Arundinoideae</taxon>
        <taxon>Arundineae</taxon>
        <taxon>Arundo</taxon>
    </lineage>
</organism>
<accession>A0A0A9F462</accession>
<sequence>MIRYQKMHKLWNNLLMKQVFKLSFLLDFRKMLP</sequence>
<name>A0A0A9F462_ARUDO</name>
<reference evidence="1" key="1">
    <citation type="submission" date="2014-09" db="EMBL/GenBank/DDBJ databases">
        <authorList>
            <person name="Magalhaes I.L.F."/>
            <person name="Oliveira U."/>
            <person name="Santos F.R."/>
            <person name="Vidigal T.H.D.A."/>
            <person name="Brescovit A.D."/>
            <person name="Santos A.J."/>
        </authorList>
    </citation>
    <scope>NUCLEOTIDE SEQUENCE</scope>
    <source>
        <tissue evidence="1">Shoot tissue taken approximately 20 cm above the soil surface</tissue>
    </source>
</reference>
<proteinExistence type="predicted"/>
<dbReference type="AlphaFoldDB" id="A0A0A9F462"/>